<dbReference type="PANTHER" id="PTHR13445">
    <property type="entry name" value="TUMOR SUPPRESSING SUBTRANSFERABLE CANDIDATE 4 TSSC4"/>
    <property type="match status" value="1"/>
</dbReference>
<feature type="compositionally biased region" description="Basic and acidic residues" evidence="11">
    <location>
        <begin position="227"/>
        <end position="236"/>
    </location>
</feature>
<keyword evidence="6" id="KW-0747">Spliceosome</keyword>
<dbReference type="GO" id="GO:0005737">
    <property type="term" value="C:cytoplasm"/>
    <property type="evidence" value="ECO:0007669"/>
    <property type="project" value="UniProtKB-SubCell"/>
</dbReference>
<comment type="function">
    <text evidence="10">Protein associated with the U5 snRNP, during its maturation and its post-splicing recycling and which is required for spliceosomal tri-snRNP complex assembly in the nucleus. Has a molecular sequestering activity and transiently hinders SNRNP200 binding sites for constitutive splicing factors that intervene later during the assembly of the spliceosome and splicing. Together with its molecular sequestering activity, may also function as a molecular adapter and placeholder, coordinating the assembly of the U5 snRNP and its association with the U4/U6 di-snRNP.</text>
</comment>
<sequence length="293" mass="32428">MSESPEKDDTPEPFSALSFESPQDPGTLSLSDSDPALSDHAEVESVSAEEEDNDDEDNAQDHRHESPLQPFTLKGTDVGFSQRSHGIFGGLLDVQKCSSLSQFTIKGKQGASDSLDLEVPASNLPEQKEKSNTGSTNVTTKKRSAPASRLPDYLAHPERWTKYNLEDVPDTSDRTNRNTALSFLLELKHKKEDKDVLKNTTNPLPYNQDSSSSGEGRILFTKPQKKSQKDSEKSETQAEQQHVSGSWGDEGLDEAEGYGEQARSDSLGFHMVKKRSRKNIRPKADDKEEEDSS</sequence>
<name>A0AAV2ZS03_PYXAD</name>
<evidence type="ECO:0000256" key="10">
    <source>
        <dbReference type="ARBA" id="ARBA00045970"/>
    </source>
</evidence>
<feature type="compositionally biased region" description="Acidic residues" evidence="11">
    <location>
        <begin position="47"/>
        <end position="58"/>
    </location>
</feature>
<feature type="region of interest" description="Disordered" evidence="11">
    <location>
        <begin position="192"/>
        <end position="293"/>
    </location>
</feature>
<protein>
    <recommendedName>
        <fullName evidence="9">U5 small nuclear ribonucleoprotein TSSC4</fullName>
    </recommendedName>
</protein>
<evidence type="ECO:0000256" key="7">
    <source>
        <dbReference type="ARBA" id="ARBA00023187"/>
    </source>
</evidence>
<gene>
    <name evidence="12" type="ORF">GDO54_002794</name>
</gene>
<dbReference type="EMBL" id="DYDO01000010">
    <property type="protein sequence ID" value="DBA17329.1"/>
    <property type="molecule type" value="Genomic_DNA"/>
</dbReference>
<keyword evidence="7" id="KW-0508">mRNA splicing</keyword>
<evidence type="ECO:0000256" key="5">
    <source>
        <dbReference type="ARBA" id="ARBA00022664"/>
    </source>
</evidence>
<comment type="subcellular location">
    <subcellularLocation>
        <location evidence="2">Cytoplasm</location>
    </subcellularLocation>
    <subcellularLocation>
        <location evidence="1">Nucleus</location>
    </subcellularLocation>
</comment>
<feature type="compositionally biased region" description="Polar residues" evidence="11">
    <location>
        <begin position="199"/>
        <end position="214"/>
    </location>
</feature>
<evidence type="ECO:0000256" key="2">
    <source>
        <dbReference type="ARBA" id="ARBA00004496"/>
    </source>
</evidence>
<evidence type="ECO:0000256" key="9">
    <source>
        <dbReference type="ARBA" id="ARBA00035304"/>
    </source>
</evidence>
<feature type="compositionally biased region" description="Basic and acidic residues" evidence="11">
    <location>
        <begin position="155"/>
        <end position="176"/>
    </location>
</feature>
<dbReference type="GO" id="GO:0005681">
    <property type="term" value="C:spliceosomal complex"/>
    <property type="evidence" value="ECO:0007669"/>
    <property type="project" value="UniProtKB-KW"/>
</dbReference>
<comment type="similarity">
    <text evidence="3">Belongs to the TSSC4 family.</text>
</comment>
<evidence type="ECO:0000313" key="12">
    <source>
        <dbReference type="EMBL" id="DBA17329.1"/>
    </source>
</evidence>
<accession>A0AAV2ZS03</accession>
<evidence type="ECO:0000256" key="4">
    <source>
        <dbReference type="ARBA" id="ARBA00022490"/>
    </source>
</evidence>
<dbReference type="GO" id="GO:0008380">
    <property type="term" value="P:RNA splicing"/>
    <property type="evidence" value="ECO:0007669"/>
    <property type="project" value="UniProtKB-KW"/>
</dbReference>
<feature type="compositionally biased region" description="Basic and acidic residues" evidence="11">
    <location>
        <begin position="1"/>
        <end position="10"/>
    </location>
</feature>
<feature type="region of interest" description="Disordered" evidence="11">
    <location>
        <begin position="108"/>
        <end position="176"/>
    </location>
</feature>
<comment type="caution">
    <text evidence="12">The sequence shown here is derived from an EMBL/GenBank/DDBJ whole genome shotgun (WGS) entry which is preliminary data.</text>
</comment>
<dbReference type="Pfam" id="PF15264">
    <property type="entry name" value="TSSC4"/>
    <property type="match status" value="1"/>
</dbReference>
<evidence type="ECO:0000256" key="11">
    <source>
        <dbReference type="SAM" id="MobiDB-lite"/>
    </source>
</evidence>
<evidence type="ECO:0000256" key="8">
    <source>
        <dbReference type="ARBA" id="ARBA00023242"/>
    </source>
</evidence>
<keyword evidence="8" id="KW-0539">Nucleus</keyword>
<proteinExistence type="inferred from homology"/>
<feature type="compositionally biased region" description="Basic residues" evidence="11">
    <location>
        <begin position="271"/>
        <end position="281"/>
    </location>
</feature>
<evidence type="ECO:0000256" key="1">
    <source>
        <dbReference type="ARBA" id="ARBA00004123"/>
    </source>
</evidence>
<dbReference type="GO" id="GO:0006397">
    <property type="term" value="P:mRNA processing"/>
    <property type="evidence" value="ECO:0007669"/>
    <property type="project" value="UniProtKB-KW"/>
</dbReference>
<reference evidence="12" key="1">
    <citation type="thesis" date="2020" institute="ProQuest LLC" country="789 East Eisenhower Parkway, Ann Arbor, MI, USA">
        <title>Comparative Genomics and Chromosome Evolution.</title>
        <authorList>
            <person name="Mudd A.B."/>
        </authorList>
    </citation>
    <scope>NUCLEOTIDE SEQUENCE</scope>
    <source>
        <strain evidence="12">1538</strain>
        <tissue evidence="12">Blood</tissue>
    </source>
</reference>
<keyword evidence="13" id="KW-1185">Reference proteome</keyword>
<keyword evidence="4" id="KW-0963">Cytoplasm</keyword>
<dbReference type="AlphaFoldDB" id="A0AAV2ZS03"/>
<evidence type="ECO:0000256" key="6">
    <source>
        <dbReference type="ARBA" id="ARBA00022728"/>
    </source>
</evidence>
<evidence type="ECO:0000313" key="13">
    <source>
        <dbReference type="Proteomes" id="UP001181693"/>
    </source>
</evidence>
<feature type="region of interest" description="Disordered" evidence="11">
    <location>
        <begin position="1"/>
        <end position="79"/>
    </location>
</feature>
<keyword evidence="5" id="KW-0507">mRNA processing</keyword>
<dbReference type="PANTHER" id="PTHR13445:SF3">
    <property type="entry name" value="U5 SMALL NUCLEAR RIBONUCLEOPROTEIN TSSC4"/>
    <property type="match status" value="1"/>
</dbReference>
<dbReference type="InterPro" id="IPR029338">
    <property type="entry name" value="TSSC4"/>
</dbReference>
<dbReference type="Proteomes" id="UP001181693">
    <property type="component" value="Unassembled WGS sequence"/>
</dbReference>
<evidence type="ECO:0000256" key="3">
    <source>
        <dbReference type="ARBA" id="ARBA00010362"/>
    </source>
</evidence>
<organism evidence="12 13">
    <name type="scientific">Pyxicephalus adspersus</name>
    <name type="common">African bullfrog</name>
    <dbReference type="NCBI Taxonomy" id="30357"/>
    <lineage>
        <taxon>Eukaryota</taxon>
        <taxon>Metazoa</taxon>
        <taxon>Chordata</taxon>
        <taxon>Craniata</taxon>
        <taxon>Vertebrata</taxon>
        <taxon>Euteleostomi</taxon>
        <taxon>Amphibia</taxon>
        <taxon>Batrachia</taxon>
        <taxon>Anura</taxon>
        <taxon>Neobatrachia</taxon>
        <taxon>Ranoidea</taxon>
        <taxon>Pyxicephalidae</taxon>
        <taxon>Pyxicephalinae</taxon>
        <taxon>Pyxicephalus</taxon>
    </lineage>
</organism>